<sequence length="878" mass="93166">QTACLVKVDVNTVGIPLSRPDANSELHSVVASSIVAISISGARFVEDPGDAQLLRLATSWNTRLNGPERTVNISSVIRNSQISLSSQQPQVFGINGGMITNGKFEVSDSFVTTETVGPRSVNMSAITVYLFSVGLSPNTLESTTLVFANISFLALVQFGDVYENEDGITNLKLGIVGMSANHNSIAILVANVEFNIRAVEYSTSAFSVLFIKALMMICYISFNSTNVDIMISNTSLHLSWPYYCTVMRSLVNSTLLTATTNGGVFMAYSGFVTFNAATVSNLNLTVEDGLIDIVAMPYKQDCPLARAQDYRGTYTLLGIHSNFEVTMVLSVLAAFLAILGVDPKIADFIGNLPSLLSGLIALEKFELSAVNVHVSIIRPRLRVNLFQHSIDYTSASKISLTPKISPNTVLRTGLVTILGVTKLHDLRIDTVLEDSDASTNSSIVLFDTVQNTKNLNISISRRTNERLSISDQRRQFFAVSSGDSALQQQVLMAQSLLTVNNSNVSGLQVEFHDLALNLLPQAAVWSGAPFPSILMFNNVKFLSNVVLSVYNSNITGYNRLVGGANYSFSGGATDSSALVLTLACNLWNGALMPQSKVAELYAAKLLVARVAVNDCPVLVPSLSPSLGSKTASETLTVPLPPPPTPPLSMSPGAVAVAAIGVVAGGAVSASTVMAMQKTIALLRLAKCDGAAAMEQELDIFTNPLGITINVAEDADDGSNAASSSSGSGGDIVQFGAAYRGAVVGNLAVFWCGGTLVAVGAVLAVQRWRRPLWSFGEAAEFLHFPGSLFSLLVSPLLQPVLGSALALLIHSRGAADVAIGVVGALCAVAATAAACHLVLPPWFKAMPRPVPHVKRIRQEILQLSRAADAATPKNRLKRL</sequence>
<keyword evidence="1 2" id="KW-0812">Transmembrane</keyword>
<name>A0A0S4IS16_BODSA</name>
<feature type="transmembrane region" description="Helical" evidence="1">
    <location>
        <begin position="787"/>
        <end position="809"/>
    </location>
</feature>
<dbReference type="Proteomes" id="UP000051952">
    <property type="component" value="Unassembled WGS sequence"/>
</dbReference>
<feature type="non-terminal residue" evidence="2">
    <location>
        <position position="878"/>
    </location>
</feature>
<evidence type="ECO:0000313" key="3">
    <source>
        <dbReference type="Proteomes" id="UP000051952"/>
    </source>
</evidence>
<keyword evidence="1" id="KW-1133">Transmembrane helix</keyword>
<evidence type="ECO:0000313" key="2">
    <source>
        <dbReference type="EMBL" id="CUE71282.1"/>
    </source>
</evidence>
<keyword evidence="1" id="KW-0472">Membrane</keyword>
<dbReference type="EMBL" id="CYKH01000105">
    <property type="protein sequence ID" value="CUE71282.1"/>
    <property type="molecule type" value="Genomic_DNA"/>
</dbReference>
<protein>
    <submittedName>
        <fullName evidence="2">Transmembrane protein, putative</fullName>
    </submittedName>
</protein>
<organism evidence="2 3">
    <name type="scientific">Bodo saltans</name>
    <name type="common">Flagellated protozoan</name>
    <dbReference type="NCBI Taxonomy" id="75058"/>
    <lineage>
        <taxon>Eukaryota</taxon>
        <taxon>Discoba</taxon>
        <taxon>Euglenozoa</taxon>
        <taxon>Kinetoplastea</taxon>
        <taxon>Metakinetoplastina</taxon>
        <taxon>Eubodonida</taxon>
        <taxon>Bodonidae</taxon>
        <taxon>Bodo</taxon>
    </lineage>
</organism>
<feature type="transmembrane region" description="Helical" evidence="1">
    <location>
        <begin position="816"/>
        <end position="838"/>
    </location>
</feature>
<accession>A0A0S4IS16</accession>
<feature type="transmembrane region" description="Helical" evidence="1">
    <location>
        <begin position="747"/>
        <end position="767"/>
    </location>
</feature>
<dbReference type="VEuPathDB" id="TriTrypDB:BSAL_52990"/>
<proteinExistence type="predicted"/>
<reference evidence="3" key="1">
    <citation type="submission" date="2015-09" db="EMBL/GenBank/DDBJ databases">
        <authorList>
            <consortium name="Pathogen Informatics"/>
        </authorList>
    </citation>
    <scope>NUCLEOTIDE SEQUENCE [LARGE SCALE GENOMIC DNA]</scope>
    <source>
        <strain evidence="3">Lake Konstanz</strain>
    </source>
</reference>
<evidence type="ECO:0000256" key="1">
    <source>
        <dbReference type="SAM" id="Phobius"/>
    </source>
</evidence>
<keyword evidence="3" id="KW-1185">Reference proteome</keyword>
<dbReference type="AlphaFoldDB" id="A0A0S4IS16"/>
<feature type="non-terminal residue" evidence="2">
    <location>
        <position position="1"/>
    </location>
</feature>
<feature type="transmembrane region" description="Helical" evidence="1">
    <location>
        <begin position="652"/>
        <end position="674"/>
    </location>
</feature>
<gene>
    <name evidence="2" type="ORF">BSAL_52990</name>
</gene>